<dbReference type="OrthoDB" id="1204817at2"/>
<evidence type="ECO:0000256" key="2">
    <source>
        <dbReference type="SAM" id="SignalP"/>
    </source>
</evidence>
<keyword evidence="6" id="KW-1185">Reference proteome</keyword>
<reference evidence="6" key="1">
    <citation type="submission" date="2016-10" db="EMBL/GenBank/DDBJ databases">
        <authorList>
            <person name="Varghese N."/>
            <person name="Submissions S."/>
        </authorList>
    </citation>
    <scope>NUCLEOTIDE SEQUENCE [LARGE SCALE GENOMIC DNA]</scope>
    <source>
        <strain evidence="6">IBRC-M 10761</strain>
    </source>
</reference>
<proteinExistence type="predicted"/>
<dbReference type="STRING" id="1416801.SAMN05192553_101657"/>
<keyword evidence="2" id="KW-0732">Signal</keyword>
<evidence type="ECO:0000256" key="1">
    <source>
        <dbReference type="SAM" id="MobiDB-lite"/>
    </source>
</evidence>
<evidence type="ECO:0000313" key="6">
    <source>
        <dbReference type="Proteomes" id="UP000199403"/>
    </source>
</evidence>
<evidence type="ECO:0000259" key="3">
    <source>
        <dbReference type="Pfam" id="PF13448"/>
    </source>
</evidence>
<evidence type="ECO:0000259" key="4">
    <source>
        <dbReference type="Pfam" id="PF16130"/>
    </source>
</evidence>
<feature type="region of interest" description="Disordered" evidence="1">
    <location>
        <begin position="393"/>
        <end position="422"/>
    </location>
</feature>
<organism evidence="5 6">
    <name type="scientific">Cyclobacterium xiamenense</name>
    <dbReference type="NCBI Taxonomy" id="1297121"/>
    <lineage>
        <taxon>Bacteria</taxon>
        <taxon>Pseudomonadati</taxon>
        <taxon>Bacteroidota</taxon>
        <taxon>Cytophagia</taxon>
        <taxon>Cytophagales</taxon>
        <taxon>Cyclobacteriaceae</taxon>
        <taxon>Cyclobacterium</taxon>
    </lineage>
</organism>
<dbReference type="InterPro" id="IPR025193">
    <property type="entry name" value="DUF4114"/>
</dbReference>
<dbReference type="InterPro" id="IPR031025">
    <property type="entry name" value="LruC_dom"/>
</dbReference>
<dbReference type="PROSITE" id="PS51257">
    <property type="entry name" value="PROKAR_LIPOPROTEIN"/>
    <property type="match status" value="1"/>
</dbReference>
<dbReference type="NCBIfam" id="TIGR04456">
    <property type="entry name" value="LruC_dom"/>
    <property type="match status" value="1"/>
</dbReference>
<dbReference type="EMBL" id="FNZH01000001">
    <property type="protein sequence ID" value="SEI87696.1"/>
    <property type="molecule type" value="Genomic_DNA"/>
</dbReference>
<dbReference type="AlphaFoldDB" id="A0A1H6U847"/>
<feature type="compositionally biased region" description="Acidic residues" evidence="1">
    <location>
        <begin position="401"/>
        <end position="413"/>
    </location>
</feature>
<protein>
    <submittedName>
        <fullName evidence="5">LruC domain-containing protein</fullName>
    </submittedName>
</protein>
<gene>
    <name evidence="5" type="ORF">SAMN05192553_101657</name>
</gene>
<accession>A0A1H6U847</accession>
<dbReference type="InterPro" id="IPR032295">
    <property type="entry name" value="DUF4842"/>
</dbReference>
<name>A0A1H6U847_9BACT</name>
<dbReference type="RefSeq" id="WP_092169378.1">
    <property type="nucleotide sequence ID" value="NZ_FNZH01000001.1"/>
</dbReference>
<feature type="domain" description="DUF4842" evidence="4">
    <location>
        <begin position="463"/>
        <end position="665"/>
    </location>
</feature>
<feature type="chain" id="PRO_5011748738" evidence="2">
    <location>
        <begin position="18"/>
        <end position="680"/>
    </location>
</feature>
<feature type="domain" description="DUF4114" evidence="3">
    <location>
        <begin position="294"/>
        <end position="379"/>
    </location>
</feature>
<sequence length="680" mass="75662">MKKNSLLLLLGTLAALGACDPENEMPNPVNQEGIEGLTIPAGFDFSTTQSVELNFSAVAGDNSPIPNVVYRIYDENPDQDGKLLQTVRLDETGTARSTIDLPTYLEEVWVTSAFVGVSPVAIVPVTGTQLNYSFDAANPGLLPDAYYDSFVTNETAANGRLATVIEEFMTLGSWNDKGTPDYLLEPDRIPVELLKNINASLPEQKDVRDHNSKLLDNKFKKELYVNEDAEVWVTYVHVGGGFRNAIGYYWYKEGEAPKTASEIKNQTIIFPNVQAGVIKSGDKVKLRGPLDGAFDKGTYIGWFLISNGWQRNGLSNGNGIFYADKNLNTENSEEANREQMVFLHDASQQVLLMGWEDIRRDLKGCDHDFNDVVFYASWNPLTSVDVSDYAPVETQEKDNDGDGVGDEQDEYPEDPERAFNNYSPGKDAYGTLLFEDLWPGFGDYDMNDLVVDYTVNEVSDAKNRIKEIQFTTVIRATGAGFQNGFGIQLPVSSDQVLSVDGHRLTTGGIKNLSSGVEQGQDLATVILTDNVNQVLPFMANVSLENPHHAEDTIRVKIVFKESVRKGDLGAAPYNPFLIIDQDRDREVHLMNKQPTDLMNKDWLGTGDDNSSVDEGRFFVSKKGFNWALHVPTSIAYTQEKVDFTKAYRRFADWAKSGGKNYTDWYLPTDGQVDAEALYTK</sequence>
<dbReference type="Pfam" id="PF16130">
    <property type="entry name" value="DUF4842"/>
    <property type="match status" value="1"/>
</dbReference>
<dbReference type="Proteomes" id="UP000199403">
    <property type="component" value="Unassembled WGS sequence"/>
</dbReference>
<evidence type="ECO:0000313" key="5">
    <source>
        <dbReference type="EMBL" id="SEI87696.1"/>
    </source>
</evidence>
<feature type="signal peptide" evidence="2">
    <location>
        <begin position="1"/>
        <end position="17"/>
    </location>
</feature>
<dbReference type="Pfam" id="PF13448">
    <property type="entry name" value="DUF4114"/>
    <property type="match status" value="1"/>
</dbReference>